<evidence type="ECO:0000256" key="1">
    <source>
        <dbReference type="SAM" id="Phobius"/>
    </source>
</evidence>
<dbReference type="EMBL" id="RJNQ01000022">
    <property type="protein sequence ID" value="RSI75701.1"/>
    <property type="molecule type" value="Genomic_DNA"/>
</dbReference>
<evidence type="ECO:0000313" key="2">
    <source>
        <dbReference type="EMBL" id="RSI75701.1"/>
    </source>
</evidence>
<evidence type="ECO:0008006" key="4">
    <source>
        <dbReference type="Google" id="ProtNLM"/>
    </source>
</evidence>
<evidence type="ECO:0000313" key="3">
    <source>
        <dbReference type="Proteomes" id="UP000272928"/>
    </source>
</evidence>
<comment type="caution">
    <text evidence="2">The sequence shown here is derived from an EMBL/GenBank/DDBJ whole genome shotgun (WGS) entry which is preliminary data.</text>
</comment>
<proteinExistence type="predicted"/>
<organism evidence="2 3">
    <name type="scientific">Streptococcus mitis</name>
    <dbReference type="NCBI Taxonomy" id="28037"/>
    <lineage>
        <taxon>Bacteria</taxon>
        <taxon>Bacillati</taxon>
        <taxon>Bacillota</taxon>
        <taxon>Bacilli</taxon>
        <taxon>Lactobacillales</taxon>
        <taxon>Streptococcaceae</taxon>
        <taxon>Streptococcus</taxon>
        <taxon>Streptococcus mitis group</taxon>
    </lineage>
</organism>
<feature type="transmembrane region" description="Helical" evidence="1">
    <location>
        <begin position="82"/>
        <end position="103"/>
    </location>
</feature>
<feature type="transmembrane region" description="Helical" evidence="1">
    <location>
        <begin position="12"/>
        <end position="31"/>
    </location>
</feature>
<accession>A0A3R9JA24</accession>
<dbReference type="AlphaFoldDB" id="A0A3R9JA24"/>
<keyword evidence="1" id="KW-0472">Membrane</keyword>
<protein>
    <recommendedName>
        <fullName evidence="4">Immunity protein</fullName>
    </recommendedName>
</protein>
<dbReference type="RefSeq" id="WP_125828319.1">
    <property type="nucleotide sequence ID" value="NZ_RJNQ01000022.1"/>
</dbReference>
<gene>
    <name evidence="2" type="ORF">D8856_08960</name>
</gene>
<reference evidence="2 3" key="1">
    <citation type="submission" date="2018-11" db="EMBL/GenBank/DDBJ databases">
        <title>Species Designations Belie Phenotypic and Genotypic Heterogeneity in Oral Streptococci.</title>
        <authorList>
            <person name="Velsko I."/>
        </authorList>
    </citation>
    <scope>NUCLEOTIDE SEQUENCE [LARGE SCALE GENOMIC DNA]</scope>
    <source>
        <strain evidence="2 3">BCA16</strain>
    </source>
</reference>
<feature type="transmembrane region" description="Helical" evidence="1">
    <location>
        <begin position="109"/>
        <end position="129"/>
    </location>
</feature>
<sequence length="134" mass="15550">MKTFLAKKRNIFLTRLFLGQLPLLVSTYLVLSRQFLNFSLVFQFLLVVINLASILVTVYLTREMRIREFEDDDLVSPRTNQLIFISLTGVMSIICLCRGITAGEFYQQLIAYIGAILCLLIMLLLIWGLKYYKK</sequence>
<dbReference type="Proteomes" id="UP000272928">
    <property type="component" value="Unassembled WGS sequence"/>
</dbReference>
<feature type="transmembrane region" description="Helical" evidence="1">
    <location>
        <begin position="37"/>
        <end position="61"/>
    </location>
</feature>
<name>A0A3R9JA24_STRMT</name>
<keyword evidence="1" id="KW-0812">Transmembrane</keyword>
<keyword evidence="1" id="KW-1133">Transmembrane helix</keyword>